<dbReference type="GO" id="GO:0006429">
    <property type="term" value="P:leucyl-tRNA aminoacylation"/>
    <property type="evidence" value="ECO:0007669"/>
    <property type="project" value="InterPro"/>
</dbReference>
<dbReference type="RefSeq" id="XP_031027846.1">
    <property type="nucleotide sequence ID" value="XM_031166098.1"/>
</dbReference>
<evidence type="ECO:0000256" key="5">
    <source>
        <dbReference type="ARBA" id="ARBA00022741"/>
    </source>
</evidence>
<keyword evidence="8 11" id="KW-0030">Aminoacyl-tRNA synthetase</keyword>
<comment type="caution">
    <text evidence="14">The sequence shown here is derived from an EMBL/GenBank/DDBJ whole genome shotgun (WGS) entry which is preliminary data.</text>
</comment>
<dbReference type="Proteomes" id="UP000319731">
    <property type="component" value="Unassembled WGS sequence"/>
</dbReference>
<evidence type="ECO:0000256" key="7">
    <source>
        <dbReference type="ARBA" id="ARBA00022917"/>
    </source>
</evidence>
<comment type="catalytic activity">
    <reaction evidence="10">
        <text>tRNA(Leu) + L-leucine + ATP = L-leucyl-tRNA(Leu) + AMP + diphosphate</text>
        <dbReference type="Rhea" id="RHEA:11688"/>
        <dbReference type="Rhea" id="RHEA-COMP:9613"/>
        <dbReference type="Rhea" id="RHEA-COMP:9622"/>
        <dbReference type="ChEBI" id="CHEBI:30616"/>
        <dbReference type="ChEBI" id="CHEBI:33019"/>
        <dbReference type="ChEBI" id="CHEBI:57427"/>
        <dbReference type="ChEBI" id="CHEBI:78442"/>
        <dbReference type="ChEBI" id="CHEBI:78494"/>
        <dbReference type="ChEBI" id="CHEBI:456215"/>
        <dbReference type="EC" id="6.1.1.4"/>
    </reaction>
</comment>
<dbReference type="InterPro" id="IPR014729">
    <property type="entry name" value="Rossmann-like_a/b/a_fold"/>
</dbReference>
<dbReference type="OrthoDB" id="15954at2759"/>
<dbReference type="SUPFAM" id="SSF47323">
    <property type="entry name" value="Anticodon-binding domain of a subclass of class I aminoacyl-tRNA synthetases"/>
    <property type="match status" value="1"/>
</dbReference>
<organism evidence="14 15">
    <name type="scientific">Synchytrium microbalum</name>
    <dbReference type="NCBI Taxonomy" id="1806994"/>
    <lineage>
        <taxon>Eukaryota</taxon>
        <taxon>Fungi</taxon>
        <taxon>Fungi incertae sedis</taxon>
        <taxon>Chytridiomycota</taxon>
        <taxon>Chytridiomycota incertae sedis</taxon>
        <taxon>Chytridiomycetes</taxon>
        <taxon>Synchytriales</taxon>
        <taxon>Synchytriaceae</taxon>
        <taxon>Synchytrium</taxon>
    </lineage>
</organism>
<sequence>MFPYPSGRLHMGHFRIYSIADTIARFRRALGHNVLHPMGWDAFGLPAENAAFDRKIHPAAWTRENIEHMKIQLKDMGTSFDWSREISTIDPSYYRWTQSIFLKMFKAGLAYRADAWVNWDPVDKTVLANEQVDDRGRADRSGALVERRKLRQWFFRTTHYAEELLADLDALDWPNHVKQRQRAWIGKSQGWEVDFRVWVSSAPAPAPSPNLTVFCPDISRLMDVDYLAISPDHLFLSDWYLPKANAPQVLEYTKTIKVKIPHSPSASHGCFTGLFGVHPITGKPIPIFVSEALMANHAAESVIGTPTHEAADAKFARVHRIMPLDDQLDTKSVEHQLSASGLGRVAVRYQLRDWLVSRQRYWGTPMPLVHCDSCGVVPLNESNLPLVLPADLHDVERGVSPLAHEWSNCKCPKCKKPARRETDTMDTFVDSSWYWLRYCDPNNSETACDTSLASQNLPVDLYMGGVEHSTMHLLYARFMAKFLRDQGMLGDSMAKVDSNFSTQRETFHTLDAANVRVKSTGAEPVITFEKMSKSKHNGVDPEDIIKEYGSDAARLHILYRAAPFDELLWEENGVLGMSRWLVRVWSLVNEQIESEKQGDQTVEGRALQLLTNQVIKEVTTCLKETYHFHTAISNLIKFTHELQGMKSSSAFDAAIRTLVGLMTPFAPCIGSEMKQILGISEINWPEVMQVAESEAVELIDVVIMVNGKTRGIMNISTGLLQNSGAVEAAARDSEIFKKWVQPTQQVKRVVVASGGKVINFVV</sequence>
<evidence type="ECO:0000256" key="11">
    <source>
        <dbReference type="RuleBase" id="RU363035"/>
    </source>
</evidence>
<comment type="subcellular location">
    <subcellularLocation>
        <location evidence="1">Cytoplasm</location>
    </subcellularLocation>
</comment>
<evidence type="ECO:0000313" key="15">
    <source>
        <dbReference type="Proteomes" id="UP000319731"/>
    </source>
</evidence>
<feature type="domain" description="Aminoacyl-tRNA synthetase class Ia" evidence="12">
    <location>
        <begin position="351"/>
        <end position="466"/>
    </location>
</feature>
<evidence type="ECO:0000256" key="9">
    <source>
        <dbReference type="ARBA" id="ARBA00030520"/>
    </source>
</evidence>
<proteinExistence type="inferred from homology"/>
<comment type="similarity">
    <text evidence="2 11">Belongs to the class-I aminoacyl-tRNA synthetase family.</text>
</comment>
<dbReference type="GO" id="GO:0005739">
    <property type="term" value="C:mitochondrion"/>
    <property type="evidence" value="ECO:0007669"/>
    <property type="project" value="TreeGrafter"/>
</dbReference>
<dbReference type="PROSITE" id="PS00178">
    <property type="entry name" value="AA_TRNA_LIGASE_I"/>
    <property type="match status" value="1"/>
</dbReference>
<dbReference type="Gene3D" id="1.10.730.10">
    <property type="entry name" value="Isoleucyl-tRNA Synthetase, Domain 1"/>
    <property type="match status" value="1"/>
</dbReference>
<dbReference type="GO" id="GO:0005524">
    <property type="term" value="F:ATP binding"/>
    <property type="evidence" value="ECO:0007669"/>
    <property type="project" value="UniProtKB-KW"/>
</dbReference>
<feature type="domain" description="Aminoacyl-tRNA synthetase class Ia" evidence="12">
    <location>
        <begin position="529"/>
        <end position="559"/>
    </location>
</feature>
<name>A0A507CF60_9FUNG</name>
<dbReference type="EMBL" id="QEAO01000001">
    <property type="protein sequence ID" value="TPX38131.1"/>
    <property type="molecule type" value="Genomic_DNA"/>
</dbReference>
<feature type="domain" description="Aminoacyl-tRNA synthetase class Ia" evidence="12">
    <location>
        <begin position="3"/>
        <end position="194"/>
    </location>
</feature>
<dbReference type="InterPro" id="IPR001412">
    <property type="entry name" value="aa-tRNA-synth_I_CS"/>
</dbReference>
<keyword evidence="7 11" id="KW-0648">Protein biosynthesis</keyword>
<dbReference type="Gene3D" id="3.40.50.620">
    <property type="entry name" value="HUPs"/>
    <property type="match status" value="2"/>
</dbReference>
<evidence type="ECO:0000256" key="2">
    <source>
        <dbReference type="ARBA" id="ARBA00005594"/>
    </source>
</evidence>
<dbReference type="EC" id="6.1.1.4" evidence="3"/>
<dbReference type="GO" id="GO:0002161">
    <property type="term" value="F:aminoacyl-tRNA deacylase activity"/>
    <property type="evidence" value="ECO:0007669"/>
    <property type="project" value="InterPro"/>
</dbReference>
<dbReference type="FunFam" id="1.10.730.10:FF:000002">
    <property type="entry name" value="Leucine--tRNA ligase"/>
    <property type="match status" value="1"/>
</dbReference>
<dbReference type="InterPro" id="IPR002302">
    <property type="entry name" value="Leu-tRNA-ligase"/>
</dbReference>
<dbReference type="PANTHER" id="PTHR43740">
    <property type="entry name" value="LEUCYL-TRNA SYNTHETASE"/>
    <property type="match status" value="1"/>
</dbReference>
<reference evidence="14 15" key="1">
    <citation type="journal article" date="2019" name="Sci. Rep.">
        <title>Comparative genomics of chytrid fungi reveal insights into the obligate biotrophic and pathogenic lifestyle of Synchytrium endobioticum.</title>
        <authorList>
            <person name="van de Vossenberg B.T.L.H."/>
            <person name="Warris S."/>
            <person name="Nguyen H.D.T."/>
            <person name="van Gent-Pelzer M.P.E."/>
            <person name="Joly D.L."/>
            <person name="van de Geest H.C."/>
            <person name="Bonants P.J.M."/>
            <person name="Smith D.S."/>
            <person name="Levesque C.A."/>
            <person name="van der Lee T.A.J."/>
        </authorList>
    </citation>
    <scope>NUCLEOTIDE SEQUENCE [LARGE SCALE GENOMIC DNA]</scope>
    <source>
        <strain evidence="14 15">JEL517</strain>
    </source>
</reference>
<dbReference type="PRINTS" id="PR00985">
    <property type="entry name" value="TRNASYNTHLEU"/>
</dbReference>
<protein>
    <recommendedName>
        <fullName evidence="3">leucine--tRNA ligase</fullName>
        <ecNumber evidence="3">6.1.1.4</ecNumber>
    </recommendedName>
    <alternativeName>
        <fullName evidence="9">Leucyl-tRNA synthetase</fullName>
    </alternativeName>
</protein>
<dbReference type="GeneID" id="42001395"/>
<dbReference type="SUPFAM" id="SSF52374">
    <property type="entry name" value="Nucleotidylyl transferase"/>
    <property type="match status" value="1"/>
</dbReference>
<evidence type="ECO:0000256" key="3">
    <source>
        <dbReference type="ARBA" id="ARBA00013164"/>
    </source>
</evidence>
<gene>
    <name evidence="14" type="primary">SMI168</name>
    <name evidence="14" type="ORF">SmJEL517_g00168</name>
</gene>
<evidence type="ECO:0000256" key="4">
    <source>
        <dbReference type="ARBA" id="ARBA00022598"/>
    </source>
</evidence>
<keyword evidence="15" id="KW-1185">Reference proteome</keyword>
<keyword evidence="6 11" id="KW-0067">ATP-binding</keyword>
<dbReference type="CDD" id="cd00812">
    <property type="entry name" value="LeuRS_core"/>
    <property type="match status" value="1"/>
</dbReference>
<evidence type="ECO:0000256" key="6">
    <source>
        <dbReference type="ARBA" id="ARBA00022840"/>
    </source>
</evidence>
<keyword evidence="5 11" id="KW-0547">Nucleotide-binding</keyword>
<evidence type="ECO:0000256" key="10">
    <source>
        <dbReference type="ARBA" id="ARBA00047469"/>
    </source>
</evidence>
<evidence type="ECO:0000259" key="13">
    <source>
        <dbReference type="Pfam" id="PF08264"/>
    </source>
</evidence>
<dbReference type="InterPro" id="IPR002300">
    <property type="entry name" value="aa-tRNA-synth_Ia"/>
</dbReference>
<feature type="domain" description="Methionyl/Valyl/Leucyl/Isoleucyl-tRNA synthetase anticodon-binding" evidence="13">
    <location>
        <begin position="611"/>
        <end position="718"/>
    </location>
</feature>
<dbReference type="AlphaFoldDB" id="A0A507CF60"/>
<evidence type="ECO:0000259" key="12">
    <source>
        <dbReference type="Pfam" id="PF00133"/>
    </source>
</evidence>
<dbReference type="PANTHER" id="PTHR43740:SF2">
    <property type="entry name" value="LEUCINE--TRNA LIGASE, MITOCHONDRIAL"/>
    <property type="match status" value="1"/>
</dbReference>
<dbReference type="STRING" id="1806994.A0A507CF60"/>
<dbReference type="InterPro" id="IPR013155">
    <property type="entry name" value="M/V/L/I-tRNA-synth_anticd-bd"/>
</dbReference>
<dbReference type="GO" id="GO:0032543">
    <property type="term" value="P:mitochondrial translation"/>
    <property type="evidence" value="ECO:0007669"/>
    <property type="project" value="TreeGrafter"/>
</dbReference>
<evidence type="ECO:0000256" key="1">
    <source>
        <dbReference type="ARBA" id="ARBA00004496"/>
    </source>
</evidence>
<dbReference type="GO" id="GO:0004823">
    <property type="term" value="F:leucine-tRNA ligase activity"/>
    <property type="evidence" value="ECO:0007669"/>
    <property type="project" value="UniProtKB-EC"/>
</dbReference>
<dbReference type="InterPro" id="IPR009080">
    <property type="entry name" value="tRNAsynth_Ia_anticodon-bd"/>
</dbReference>
<dbReference type="InterPro" id="IPR009008">
    <property type="entry name" value="Val/Leu/Ile-tRNA-synth_edit"/>
</dbReference>
<accession>A0A507CF60</accession>
<dbReference type="Pfam" id="PF08264">
    <property type="entry name" value="Anticodon_1"/>
    <property type="match status" value="1"/>
</dbReference>
<dbReference type="Pfam" id="PF00133">
    <property type="entry name" value="tRNA-synt_1"/>
    <property type="match status" value="3"/>
</dbReference>
<evidence type="ECO:0000313" key="14">
    <source>
        <dbReference type="EMBL" id="TPX38131.1"/>
    </source>
</evidence>
<dbReference type="SUPFAM" id="SSF50677">
    <property type="entry name" value="ValRS/IleRS/LeuRS editing domain"/>
    <property type="match status" value="1"/>
</dbReference>
<keyword evidence="4 11" id="KW-0436">Ligase</keyword>
<evidence type="ECO:0000256" key="8">
    <source>
        <dbReference type="ARBA" id="ARBA00023146"/>
    </source>
</evidence>